<comment type="caution">
    <text evidence="1">The sequence shown here is derived from an EMBL/GenBank/DDBJ whole genome shotgun (WGS) entry which is preliminary data.</text>
</comment>
<reference evidence="1 2" key="1">
    <citation type="journal article" date="2014" name="Am. J. Bot.">
        <title>Genome assembly and annotation for red clover (Trifolium pratense; Fabaceae).</title>
        <authorList>
            <person name="Istvanek J."/>
            <person name="Jaros M."/>
            <person name="Krenek A."/>
            <person name="Repkova J."/>
        </authorList>
    </citation>
    <scope>NUCLEOTIDE SEQUENCE [LARGE SCALE GENOMIC DNA]</scope>
    <source>
        <strain evidence="2">cv. Tatra</strain>
        <tissue evidence="1">Young leaves</tissue>
    </source>
</reference>
<dbReference type="AlphaFoldDB" id="A0A2K3MLQ7"/>
<reference evidence="1 2" key="2">
    <citation type="journal article" date="2017" name="Front. Plant Sci.">
        <title>Gene Classification and Mining of Molecular Markers Useful in Red Clover (Trifolium pratense) Breeding.</title>
        <authorList>
            <person name="Istvanek J."/>
            <person name="Dluhosova J."/>
            <person name="Dluhos P."/>
            <person name="Patkova L."/>
            <person name="Nedelnik J."/>
            <person name="Repkova J."/>
        </authorList>
    </citation>
    <scope>NUCLEOTIDE SEQUENCE [LARGE SCALE GENOMIC DNA]</scope>
    <source>
        <strain evidence="2">cv. Tatra</strain>
        <tissue evidence="1">Young leaves</tissue>
    </source>
</reference>
<gene>
    <name evidence="1" type="ORF">L195_g047856</name>
</gene>
<dbReference type="Proteomes" id="UP000236291">
    <property type="component" value="Unassembled WGS sequence"/>
</dbReference>
<accession>A0A2K3MLQ7</accession>
<organism evidence="1 2">
    <name type="scientific">Trifolium pratense</name>
    <name type="common">Red clover</name>
    <dbReference type="NCBI Taxonomy" id="57577"/>
    <lineage>
        <taxon>Eukaryota</taxon>
        <taxon>Viridiplantae</taxon>
        <taxon>Streptophyta</taxon>
        <taxon>Embryophyta</taxon>
        <taxon>Tracheophyta</taxon>
        <taxon>Spermatophyta</taxon>
        <taxon>Magnoliopsida</taxon>
        <taxon>eudicotyledons</taxon>
        <taxon>Gunneridae</taxon>
        <taxon>Pentapetalae</taxon>
        <taxon>rosids</taxon>
        <taxon>fabids</taxon>
        <taxon>Fabales</taxon>
        <taxon>Fabaceae</taxon>
        <taxon>Papilionoideae</taxon>
        <taxon>50 kb inversion clade</taxon>
        <taxon>NPAAA clade</taxon>
        <taxon>Hologalegina</taxon>
        <taxon>IRL clade</taxon>
        <taxon>Trifolieae</taxon>
        <taxon>Trifolium</taxon>
    </lineage>
</organism>
<evidence type="ECO:0000313" key="2">
    <source>
        <dbReference type="Proteomes" id="UP000236291"/>
    </source>
</evidence>
<feature type="non-terminal residue" evidence="1">
    <location>
        <position position="122"/>
    </location>
</feature>
<protein>
    <submittedName>
        <fullName evidence="1">Uncharacterized protein</fullName>
    </submittedName>
</protein>
<sequence>MFKTVVAILEFAHYEQEWEYNAQEFAGMGTASTFCASCTRSCAPCAKSSINAVMFSLQPSQERESAVFKCFSSTLRLDTRKVVSRVKVRVILTQQKCVEALLGMANMPTTLSQVEKNEMNDK</sequence>
<proteinExistence type="predicted"/>
<dbReference type="EMBL" id="ASHM01067214">
    <property type="protein sequence ID" value="PNX91722.1"/>
    <property type="molecule type" value="Genomic_DNA"/>
</dbReference>
<evidence type="ECO:0000313" key="1">
    <source>
        <dbReference type="EMBL" id="PNX91722.1"/>
    </source>
</evidence>
<name>A0A2K3MLQ7_TRIPR</name>